<dbReference type="InterPro" id="IPR050399">
    <property type="entry name" value="HPr"/>
</dbReference>
<dbReference type="RefSeq" id="WP_005947294.1">
    <property type="nucleotide sequence ID" value="NZ_CP136423.1"/>
</dbReference>
<dbReference type="NCBIfam" id="TIGR01003">
    <property type="entry name" value="PTS_HPr_family"/>
    <property type="match status" value="1"/>
</dbReference>
<sequence>MKQFNYTITDEQGIHARPAGILVKEVKKYASKITIEANGKSADAGKLLAIMGMGIKKGTEITVSVDGADEVEAAPAIEAFFKENL</sequence>
<dbReference type="PRINTS" id="PR00107">
    <property type="entry name" value="PHOSPHOCPHPR"/>
</dbReference>
<dbReference type="EMBL" id="ACBZ01000063">
    <property type="protein sequence ID" value="EEG49789.1"/>
    <property type="molecule type" value="Genomic_DNA"/>
</dbReference>
<evidence type="ECO:0000256" key="2">
    <source>
        <dbReference type="ARBA" id="ARBA00022490"/>
    </source>
</evidence>
<dbReference type="SUPFAM" id="SSF55594">
    <property type="entry name" value="HPr-like"/>
    <property type="match status" value="1"/>
</dbReference>
<dbReference type="AlphaFoldDB" id="C0CKC3"/>
<dbReference type="PROSITE" id="PS51350">
    <property type="entry name" value="PTS_HPR_DOM"/>
    <property type="match status" value="1"/>
</dbReference>
<dbReference type="CDD" id="cd00367">
    <property type="entry name" value="PTS-HPr_like"/>
    <property type="match status" value="1"/>
</dbReference>
<dbReference type="PANTHER" id="PTHR33705">
    <property type="entry name" value="PHOSPHOCARRIER PROTEIN HPR"/>
    <property type="match status" value="1"/>
</dbReference>
<dbReference type="GO" id="GO:0009401">
    <property type="term" value="P:phosphoenolpyruvate-dependent sugar phosphotransferase system"/>
    <property type="evidence" value="ECO:0007669"/>
    <property type="project" value="UniProtKB-KW"/>
</dbReference>
<dbReference type="Gene3D" id="3.30.1340.10">
    <property type="entry name" value="HPr-like"/>
    <property type="match status" value="1"/>
</dbReference>
<comment type="subcellular location">
    <subcellularLocation>
        <location evidence="1">Cytoplasm</location>
    </subcellularLocation>
</comment>
<protein>
    <recommendedName>
        <fullName evidence="4">HPr domain-containing protein</fullName>
    </recommendedName>
</protein>
<keyword evidence="2" id="KW-0963">Cytoplasm</keyword>
<dbReference type="HOGENOM" id="CLU_136230_2_0_9"/>
<evidence type="ECO:0000313" key="5">
    <source>
        <dbReference type="EMBL" id="EEG49789.1"/>
    </source>
</evidence>
<feature type="domain" description="HPr" evidence="4">
    <location>
        <begin position="1"/>
        <end position="85"/>
    </location>
</feature>
<keyword evidence="6" id="KW-1185">Reference proteome</keyword>
<dbReference type="InterPro" id="IPR035895">
    <property type="entry name" value="HPr-like_sf"/>
</dbReference>
<evidence type="ECO:0000256" key="1">
    <source>
        <dbReference type="ARBA" id="ARBA00004496"/>
    </source>
</evidence>
<evidence type="ECO:0000313" key="6">
    <source>
        <dbReference type="Proteomes" id="UP000003100"/>
    </source>
</evidence>
<dbReference type="GeneID" id="86820545"/>
<dbReference type="GO" id="GO:0005737">
    <property type="term" value="C:cytoplasm"/>
    <property type="evidence" value="ECO:0007669"/>
    <property type="project" value="UniProtKB-SubCell"/>
</dbReference>
<proteinExistence type="predicted"/>
<dbReference type="PANTHER" id="PTHR33705:SF2">
    <property type="entry name" value="PHOSPHOCARRIER PROTEIN NPR"/>
    <property type="match status" value="1"/>
</dbReference>
<gene>
    <name evidence="5" type="ORF">RUMHYD_01293</name>
</gene>
<organism evidence="5 6">
    <name type="scientific">Blautia hydrogenotrophica (strain DSM 10507 / JCM 14656 / S5a33)</name>
    <name type="common">Ruminococcus hydrogenotrophicus</name>
    <dbReference type="NCBI Taxonomy" id="476272"/>
    <lineage>
        <taxon>Bacteria</taxon>
        <taxon>Bacillati</taxon>
        <taxon>Bacillota</taxon>
        <taxon>Clostridia</taxon>
        <taxon>Lachnospirales</taxon>
        <taxon>Lachnospiraceae</taxon>
        <taxon>Blautia</taxon>
    </lineage>
</organism>
<accession>C0CKC3</accession>
<dbReference type="eggNOG" id="COG1925">
    <property type="taxonomic scope" value="Bacteria"/>
</dbReference>
<reference evidence="5 6" key="2">
    <citation type="submission" date="2009-02" db="EMBL/GenBank/DDBJ databases">
        <title>Draft genome sequence of Blautia hydrogenotrophica DSM 10507 (Ruminococcus hydrogenotrophicus DSM 10507).</title>
        <authorList>
            <person name="Sudarsanam P."/>
            <person name="Ley R."/>
            <person name="Guruge J."/>
            <person name="Turnbaugh P.J."/>
            <person name="Mahowald M."/>
            <person name="Liep D."/>
            <person name="Gordon J."/>
        </authorList>
    </citation>
    <scope>NUCLEOTIDE SEQUENCE [LARGE SCALE GENOMIC DNA]</scope>
    <source>
        <strain evidence="6">DSM 10507 / JCM 14656 / S5a33</strain>
    </source>
</reference>
<reference evidence="5 6" key="1">
    <citation type="submission" date="2009-01" db="EMBL/GenBank/DDBJ databases">
        <authorList>
            <person name="Fulton L."/>
            <person name="Clifton S."/>
            <person name="Fulton B."/>
            <person name="Xu J."/>
            <person name="Minx P."/>
            <person name="Pepin K.H."/>
            <person name="Johnson M."/>
            <person name="Bhonagiri V."/>
            <person name="Nash W.E."/>
            <person name="Mardis E.R."/>
            <person name="Wilson R.K."/>
        </authorList>
    </citation>
    <scope>NUCLEOTIDE SEQUENCE [LARGE SCALE GENOMIC DNA]</scope>
    <source>
        <strain evidence="6">DSM 10507 / JCM 14656 / S5a33</strain>
    </source>
</reference>
<dbReference type="PATRIC" id="fig|476272.21.peg.2641"/>
<dbReference type="InterPro" id="IPR000032">
    <property type="entry name" value="HPr-like"/>
</dbReference>
<dbReference type="Pfam" id="PF00381">
    <property type="entry name" value="PTS-HPr"/>
    <property type="match status" value="1"/>
</dbReference>
<evidence type="ECO:0000256" key="3">
    <source>
        <dbReference type="ARBA" id="ARBA00022683"/>
    </source>
</evidence>
<evidence type="ECO:0000259" key="4">
    <source>
        <dbReference type="PROSITE" id="PS51350"/>
    </source>
</evidence>
<name>C0CKC3_BLAHS</name>
<dbReference type="Proteomes" id="UP000003100">
    <property type="component" value="Unassembled WGS sequence"/>
</dbReference>
<keyword evidence="3" id="KW-0598">Phosphotransferase system</keyword>